<dbReference type="InterPro" id="IPR016084">
    <property type="entry name" value="Haem_Oase-like_multi-hlx"/>
</dbReference>
<evidence type="ECO:0008006" key="3">
    <source>
        <dbReference type="Google" id="ProtNLM"/>
    </source>
</evidence>
<proteinExistence type="predicted"/>
<reference evidence="1 2" key="1">
    <citation type="submission" date="2014-02" db="EMBL/GenBank/DDBJ databases">
        <title>The small core and large imbalanced accessory genome model reveals a collaborative survival strategy of Sorangium cellulosum strains in nature.</title>
        <authorList>
            <person name="Han K."/>
            <person name="Peng R."/>
            <person name="Blom J."/>
            <person name="Li Y.-Z."/>
        </authorList>
    </citation>
    <scope>NUCLEOTIDE SEQUENCE [LARGE SCALE GENOMIC DNA]</scope>
    <source>
        <strain evidence="1 2">So0157-18</strain>
    </source>
</reference>
<dbReference type="Gene3D" id="1.20.910.10">
    <property type="entry name" value="Heme oxygenase-like"/>
    <property type="match status" value="1"/>
</dbReference>
<dbReference type="SUPFAM" id="SSF48613">
    <property type="entry name" value="Heme oxygenase-like"/>
    <property type="match status" value="1"/>
</dbReference>
<sequence>MSDGPLRSFLGTILSDELGMGDPEKAHPRLYDKFLQSIGVSDDVLPALGLKKNVNILDSVRLKLMSPSYSAEYGIGLRGMGGECVCQVYLAQLYEHFSKNPLIQERKNEIDWKFWELHVGDHDIEHRIQTRDLINKELVLRSPKALRDLSLGYRESMKGWIEFWDNIFSCAQGDQLGIERIGTSSVASFAPPAN</sequence>
<protein>
    <recommendedName>
        <fullName evidence="3">Iron-containing redox enzyme family protein</fullName>
    </recommendedName>
</protein>
<dbReference type="EMBL" id="JELX01003927">
    <property type="protein sequence ID" value="KYF50947.1"/>
    <property type="molecule type" value="Genomic_DNA"/>
</dbReference>
<organism evidence="1 2">
    <name type="scientific">Sorangium cellulosum</name>
    <name type="common">Polyangium cellulosum</name>
    <dbReference type="NCBI Taxonomy" id="56"/>
    <lineage>
        <taxon>Bacteria</taxon>
        <taxon>Pseudomonadati</taxon>
        <taxon>Myxococcota</taxon>
        <taxon>Polyangia</taxon>
        <taxon>Polyangiales</taxon>
        <taxon>Polyangiaceae</taxon>
        <taxon>Sorangium</taxon>
    </lineage>
</organism>
<dbReference type="AlphaFoldDB" id="A0A150P5L0"/>
<gene>
    <name evidence="1" type="ORF">BE04_01290</name>
</gene>
<name>A0A150P5L0_SORCE</name>
<evidence type="ECO:0000313" key="1">
    <source>
        <dbReference type="EMBL" id="KYF50947.1"/>
    </source>
</evidence>
<dbReference type="Proteomes" id="UP000075604">
    <property type="component" value="Unassembled WGS sequence"/>
</dbReference>
<dbReference type="Pfam" id="PF14518">
    <property type="entry name" value="Haem_oxygenas_2"/>
    <property type="match status" value="1"/>
</dbReference>
<accession>A0A150P5L0</accession>
<evidence type="ECO:0000313" key="2">
    <source>
        <dbReference type="Proteomes" id="UP000075604"/>
    </source>
</evidence>
<comment type="caution">
    <text evidence="1">The sequence shown here is derived from an EMBL/GenBank/DDBJ whole genome shotgun (WGS) entry which is preliminary data.</text>
</comment>